<dbReference type="InterPro" id="IPR001841">
    <property type="entry name" value="Znf_RING"/>
</dbReference>
<keyword evidence="7" id="KW-0808">Transferase</keyword>
<dbReference type="PROSITE" id="PS51873">
    <property type="entry name" value="TRIAD"/>
    <property type="match status" value="2"/>
</dbReference>
<evidence type="ECO:0000313" key="18">
    <source>
        <dbReference type="Proteomes" id="UP000813462"/>
    </source>
</evidence>
<accession>A0A978UG36</accession>
<evidence type="ECO:0000259" key="16">
    <source>
        <dbReference type="PROSITE" id="PS51873"/>
    </source>
</evidence>
<keyword evidence="11" id="KW-0833">Ubl conjugation pathway</keyword>
<evidence type="ECO:0000256" key="7">
    <source>
        <dbReference type="ARBA" id="ARBA00022679"/>
    </source>
</evidence>
<sequence>MDGKFPISDAEELQASAMACSTTMSTTGSLKRKKTTVSDPKSPKRNKVEKETGQSSCKYLCLICMDEKSSVKMFRNSSCSHSFCNKCLRKYIATKMKENISKVKCPVLKCNGVLEPYLCRSIVPEEVFDRWENALCEALVLDEQKFYCPFKDCSALLVDDGEEVVTKSECPNCHRLFCAQCKVSWHSGMKCKKFQKLAKEESGREDKMVRELAKKKKWKRCPGCKIYVEKRSGCLHIICRSLASGYTVSCLHWQYLLLPPIEVSLVTNGLLVTLGGSRETPHHRRPTSQGKQMKTTMSDAKLPKRNKDEKSHKLCLICMDVKSSARMFRNSSCSHSFCNKCLGKYIATKIQQNISKVECPDLKCNRVLEPHLCRSIVPKEVFDKWENALCEALVLEEQKFYCPFKDCSALLVDDGEEAVTQSECPNCHRLFCARCKVSWHSGMECKKFQRLCKEERGREDIMAMELAQKKKWRKCPSCKMYVEKISGCIHITCRCRYEFCYACGSKWSQNHKCDPAQVGN</sequence>
<evidence type="ECO:0000256" key="2">
    <source>
        <dbReference type="ARBA" id="ARBA00001947"/>
    </source>
</evidence>
<evidence type="ECO:0000256" key="12">
    <source>
        <dbReference type="ARBA" id="ARBA00022833"/>
    </source>
</evidence>
<feature type="region of interest" description="Disordered" evidence="14">
    <location>
        <begin position="24"/>
        <end position="49"/>
    </location>
</feature>
<comment type="similarity">
    <text evidence="5">Belongs to the RBR family. Ariadne subfamily.</text>
</comment>
<gene>
    <name evidence="17" type="ORF">FEM48_Zijuj11G0017000</name>
</gene>
<evidence type="ECO:0000256" key="5">
    <source>
        <dbReference type="ARBA" id="ARBA00005884"/>
    </source>
</evidence>
<evidence type="ECO:0000256" key="14">
    <source>
        <dbReference type="SAM" id="MobiDB-lite"/>
    </source>
</evidence>
<evidence type="ECO:0000256" key="11">
    <source>
        <dbReference type="ARBA" id="ARBA00022786"/>
    </source>
</evidence>
<dbReference type="CDD" id="cd22584">
    <property type="entry name" value="Rcat_RBR_unk"/>
    <property type="match status" value="1"/>
</dbReference>
<dbReference type="SMART" id="SM00184">
    <property type="entry name" value="RING"/>
    <property type="match status" value="2"/>
</dbReference>
<keyword evidence="8" id="KW-0479">Metal-binding</keyword>
<comment type="pathway">
    <text evidence="4">Protein modification; protein ubiquitination.</text>
</comment>
<evidence type="ECO:0000256" key="3">
    <source>
        <dbReference type="ARBA" id="ARBA00003976"/>
    </source>
</evidence>
<evidence type="ECO:0000256" key="9">
    <source>
        <dbReference type="ARBA" id="ARBA00022737"/>
    </source>
</evidence>
<dbReference type="Pfam" id="PF13445">
    <property type="entry name" value="zf-RING_UBOX"/>
    <property type="match status" value="1"/>
</dbReference>
<evidence type="ECO:0000313" key="17">
    <source>
        <dbReference type="EMBL" id="KAH7513767.1"/>
    </source>
</evidence>
<protein>
    <recommendedName>
        <fullName evidence="6">RBR-type E3 ubiquitin transferase</fullName>
        <ecNumber evidence="6">2.3.2.31</ecNumber>
    </recommendedName>
</protein>
<evidence type="ECO:0000256" key="8">
    <source>
        <dbReference type="ARBA" id="ARBA00022723"/>
    </source>
</evidence>
<keyword evidence="12" id="KW-0862">Zinc</keyword>
<dbReference type="InterPro" id="IPR044066">
    <property type="entry name" value="TRIAD_supradom"/>
</dbReference>
<dbReference type="FunFam" id="3.30.40.10:FF:000230">
    <property type="entry name" value="RBR-type E3 ubiquitin transferase"/>
    <property type="match status" value="2"/>
</dbReference>
<comment type="cofactor">
    <cofactor evidence="2">
        <name>Zn(2+)</name>
        <dbReference type="ChEBI" id="CHEBI:29105"/>
    </cofactor>
</comment>
<dbReference type="SMART" id="SM00647">
    <property type="entry name" value="IBR"/>
    <property type="match status" value="3"/>
</dbReference>
<dbReference type="Pfam" id="PF00097">
    <property type="entry name" value="zf-C3HC4"/>
    <property type="match status" value="1"/>
</dbReference>
<dbReference type="InterPro" id="IPR018957">
    <property type="entry name" value="Znf_C3HC4_RING-type"/>
</dbReference>
<keyword evidence="9" id="KW-0677">Repeat</keyword>
<dbReference type="Proteomes" id="UP000813462">
    <property type="component" value="Unassembled WGS sequence"/>
</dbReference>
<evidence type="ECO:0000256" key="1">
    <source>
        <dbReference type="ARBA" id="ARBA00001798"/>
    </source>
</evidence>
<evidence type="ECO:0000259" key="15">
    <source>
        <dbReference type="PROSITE" id="PS50089"/>
    </source>
</evidence>
<feature type="domain" description="RING-type" evidence="16">
    <location>
        <begin position="57"/>
        <end position="286"/>
    </location>
</feature>
<dbReference type="Pfam" id="PF01485">
    <property type="entry name" value="IBR"/>
    <property type="match status" value="3"/>
</dbReference>
<comment type="caution">
    <text evidence="17">The sequence shown here is derived from an EMBL/GenBank/DDBJ whole genome shotgun (WGS) entry which is preliminary data.</text>
</comment>
<organism evidence="17 18">
    <name type="scientific">Ziziphus jujuba var. spinosa</name>
    <dbReference type="NCBI Taxonomy" id="714518"/>
    <lineage>
        <taxon>Eukaryota</taxon>
        <taxon>Viridiplantae</taxon>
        <taxon>Streptophyta</taxon>
        <taxon>Embryophyta</taxon>
        <taxon>Tracheophyta</taxon>
        <taxon>Spermatophyta</taxon>
        <taxon>Magnoliopsida</taxon>
        <taxon>eudicotyledons</taxon>
        <taxon>Gunneridae</taxon>
        <taxon>Pentapetalae</taxon>
        <taxon>rosids</taxon>
        <taxon>fabids</taxon>
        <taxon>Rosales</taxon>
        <taxon>Rhamnaceae</taxon>
        <taxon>Paliureae</taxon>
        <taxon>Ziziphus</taxon>
    </lineage>
</organism>
<dbReference type="InterPro" id="IPR031127">
    <property type="entry name" value="E3_UB_ligase_RBR"/>
</dbReference>
<dbReference type="EC" id="2.3.2.31" evidence="6"/>
<dbReference type="Gene3D" id="3.30.40.10">
    <property type="entry name" value="Zinc/RING finger domain, C3HC4 (zinc finger)"/>
    <property type="match status" value="2"/>
</dbReference>
<evidence type="ECO:0000256" key="4">
    <source>
        <dbReference type="ARBA" id="ARBA00004906"/>
    </source>
</evidence>
<keyword evidence="10 13" id="KW-0863">Zinc-finger</keyword>
<dbReference type="SUPFAM" id="SSF57850">
    <property type="entry name" value="RING/U-box"/>
    <property type="match status" value="6"/>
</dbReference>
<proteinExistence type="inferred from homology"/>
<dbReference type="GO" id="GO:0061630">
    <property type="term" value="F:ubiquitin protein ligase activity"/>
    <property type="evidence" value="ECO:0007669"/>
    <property type="project" value="UniProtKB-EC"/>
</dbReference>
<feature type="domain" description="RING-type" evidence="15">
    <location>
        <begin position="61"/>
        <end position="109"/>
    </location>
</feature>
<feature type="region of interest" description="Disordered" evidence="14">
    <location>
        <begin position="276"/>
        <end position="303"/>
    </location>
</feature>
<reference evidence="17" key="1">
    <citation type="journal article" date="2021" name="Front. Plant Sci.">
        <title>Chromosome-Scale Genome Assembly for Chinese Sour Jujube and Insights Into Its Genome Evolution and Domestication Signature.</title>
        <authorList>
            <person name="Shen L.-Y."/>
            <person name="Luo H."/>
            <person name="Wang X.-L."/>
            <person name="Wang X.-M."/>
            <person name="Qiu X.-J."/>
            <person name="Liu H."/>
            <person name="Zhou S.-S."/>
            <person name="Jia K.-H."/>
            <person name="Nie S."/>
            <person name="Bao Y.-T."/>
            <person name="Zhang R.-G."/>
            <person name="Yun Q.-Z."/>
            <person name="Chai Y.-H."/>
            <person name="Lu J.-Y."/>
            <person name="Li Y."/>
            <person name="Zhao S.-W."/>
            <person name="Mao J.-F."/>
            <person name="Jia S.-G."/>
            <person name="Mao Y.-M."/>
        </authorList>
    </citation>
    <scope>NUCLEOTIDE SEQUENCE</scope>
    <source>
        <strain evidence="17">AT0</strain>
        <tissue evidence="17">Leaf</tissue>
    </source>
</reference>
<dbReference type="InterPro" id="IPR013083">
    <property type="entry name" value="Znf_RING/FYVE/PHD"/>
</dbReference>
<evidence type="ECO:0000256" key="13">
    <source>
        <dbReference type="PROSITE-ProRule" id="PRU00175"/>
    </source>
</evidence>
<dbReference type="EMBL" id="JAEACU010000011">
    <property type="protein sequence ID" value="KAH7513767.1"/>
    <property type="molecule type" value="Genomic_DNA"/>
</dbReference>
<dbReference type="CDD" id="cd22582">
    <property type="entry name" value="BRcat_RBR_unk"/>
    <property type="match status" value="2"/>
</dbReference>
<feature type="domain" description="RING-type" evidence="15">
    <location>
        <begin position="315"/>
        <end position="363"/>
    </location>
</feature>
<dbReference type="AlphaFoldDB" id="A0A978UG36"/>
<comment type="catalytic activity">
    <reaction evidence="1">
        <text>[E2 ubiquitin-conjugating enzyme]-S-ubiquitinyl-L-cysteine + [acceptor protein]-L-lysine = [E2 ubiquitin-conjugating enzyme]-L-cysteine + [acceptor protein]-N(6)-ubiquitinyl-L-lysine.</text>
        <dbReference type="EC" id="2.3.2.31"/>
    </reaction>
</comment>
<evidence type="ECO:0000256" key="6">
    <source>
        <dbReference type="ARBA" id="ARBA00012251"/>
    </source>
</evidence>
<dbReference type="InterPro" id="IPR027370">
    <property type="entry name" value="Znf-RING_euk"/>
</dbReference>
<dbReference type="GO" id="GO:0008270">
    <property type="term" value="F:zinc ion binding"/>
    <property type="evidence" value="ECO:0007669"/>
    <property type="project" value="UniProtKB-KW"/>
</dbReference>
<dbReference type="PROSITE" id="PS00518">
    <property type="entry name" value="ZF_RING_1"/>
    <property type="match status" value="2"/>
</dbReference>
<dbReference type="InterPro" id="IPR002867">
    <property type="entry name" value="IBR_dom"/>
</dbReference>
<dbReference type="Gene3D" id="1.20.120.1750">
    <property type="match status" value="1"/>
</dbReference>
<dbReference type="PROSITE" id="PS50089">
    <property type="entry name" value="ZF_RING_2"/>
    <property type="match status" value="2"/>
</dbReference>
<dbReference type="GO" id="GO:0016567">
    <property type="term" value="P:protein ubiquitination"/>
    <property type="evidence" value="ECO:0007669"/>
    <property type="project" value="InterPro"/>
</dbReference>
<evidence type="ECO:0000256" key="10">
    <source>
        <dbReference type="ARBA" id="ARBA00022771"/>
    </source>
</evidence>
<feature type="compositionally biased region" description="Polar residues" evidence="14">
    <location>
        <begin position="287"/>
        <end position="298"/>
    </location>
</feature>
<dbReference type="PANTHER" id="PTHR11685">
    <property type="entry name" value="RBR FAMILY RING FINGER AND IBR DOMAIN-CONTAINING"/>
    <property type="match status" value="1"/>
</dbReference>
<name>A0A978UG36_ZIZJJ</name>
<dbReference type="InterPro" id="IPR017907">
    <property type="entry name" value="Znf_RING_CS"/>
</dbReference>
<feature type="domain" description="RING-type" evidence="16">
    <location>
        <begin position="311"/>
        <end position="520"/>
    </location>
</feature>
<comment type="function">
    <text evidence="3">Might act as an E3 ubiquitin-protein ligase, or as part of E3 complex, which accepts ubiquitin from specific E2 ubiquitin-conjugating enzymes and then transfers it to substrates.</text>
</comment>